<feature type="compositionally biased region" description="Polar residues" evidence="1">
    <location>
        <begin position="494"/>
        <end position="505"/>
    </location>
</feature>
<proteinExistence type="predicted"/>
<evidence type="ECO:0000259" key="2">
    <source>
        <dbReference type="PROSITE" id="PS50011"/>
    </source>
</evidence>
<dbReference type="InterPro" id="IPR024104">
    <property type="entry name" value="Tribbles/Ser_Thr_kinase_40"/>
</dbReference>
<feature type="domain" description="Protein kinase" evidence="2">
    <location>
        <begin position="1"/>
        <end position="90"/>
    </location>
</feature>
<dbReference type="InterPro" id="IPR000719">
    <property type="entry name" value="Prot_kinase_dom"/>
</dbReference>
<dbReference type="PhylomeDB" id="A0A0G4G8Y1"/>
<name>A0A0G4G8Y1_VITBC</name>
<dbReference type="GO" id="GO:0005524">
    <property type="term" value="F:ATP binding"/>
    <property type="evidence" value="ECO:0007669"/>
    <property type="project" value="InterPro"/>
</dbReference>
<dbReference type="InterPro" id="IPR011009">
    <property type="entry name" value="Kinase-like_dom_sf"/>
</dbReference>
<keyword evidence="4" id="KW-1185">Reference proteome</keyword>
<dbReference type="PANTHER" id="PTHR22961">
    <property type="entry name" value="SER/THR PROTEIN KINASE-TRB"/>
    <property type="match status" value="1"/>
</dbReference>
<reference evidence="3 4" key="1">
    <citation type="submission" date="2014-11" db="EMBL/GenBank/DDBJ databases">
        <authorList>
            <person name="Zhu J."/>
            <person name="Qi W."/>
            <person name="Song R."/>
        </authorList>
    </citation>
    <scope>NUCLEOTIDE SEQUENCE [LARGE SCALE GENOMIC DNA]</scope>
</reference>
<evidence type="ECO:0000313" key="3">
    <source>
        <dbReference type="EMBL" id="CEM25270.1"/>
    </source>
</evidence>
<dbReference type="STRING" id="1169540.A0A0G4G8Y1"/>
<dbReference type="PROSITE" id="PS50011">
    <property type="entry name" value="PROTEIN_KINASE_DOM"/>
    <property type="match status" value="1"/>
</dbReference>
<dbReference type="EMBL" id="CDMY01000594">
    <property type="protein sequence ID" value="CEM25270.1"/>
    <property type="molecule type" value="Genomic_DNA"/>
</dbReference>
<feature type="region of interest" description="Disordered" evidence="1">
    <location>
        <begin position="226"/>
        <end position="295"/>
    </location>
</feature>
<sequence>MCWQVLSGGKPWDGRPADVWAAGVILFTLVAGNFPFDADTVADLFRNISTASYKCPDHFSSQLRSLLGQIFVQDPRKRGTIETICQHEWFNKDLPTDTHEGLARLFAESRAESTVLRSGNRSRASEPFVSVGHHGGLTPSSQSMAGTEPLVFHAERQPQPRGSFHSERQPTGALSSRKVSIWSVANEEHEVWEDYEESPTGQTEADQQFVSAFELINRAASSAIQRAIDNPVPSKNAPKGAQRPRWGSIPGRDRSLKPRVSPKGAQATAAPPTHEKHHPEHFRRHTQFTTSESPQKIVEKAREVFTRELKGSVSDPNPFQLHVSIPSRIRPLRTEFRLEIYQYPDREQPYLVEFYHTKGDHWEFYQILARLVAGSFSEMLQHPQPTPQASASEAQSPPPPTKSVVPAPYAARASAGPLKVAEPQPPVPVPIAISMPPEDDHQSASAAPLLPPPPPPSSSLPIPVPGGLNPNRLQVPVGLHSPAHSASEDVGTHSPASQDAFSVQSAPERRTKDAQGPHQRRHIGRIFRALGRAFRRSRRRSSASNGREDGAPSVQHPSQAAAAAAGAAVIRSEAPR</sequence>
<evidence type="ECO:0000256" key="1">
    <source>
        <dbReference type="SAM" id="MobiDB-lite"/>
    </source>
</evidence>
<gene>
    <name evidence="3" type="ORF">Vbra_22976</name>
</gene>
<dbReference type="Pfam" id="PF00069">
    <property type="entry name" value="Pkinase"/>
    <property type="match status" value="1"/>
</dbReference>
<dbReference type="Proteomes" id="UP000041254">
    <property type="component" value="Unassembled WGS sequence"/>
</dbReference>
<dbReference type="InParanoid" id="A0A0G4G8Y1"/>
<accession>A0A0G4G8Y1</accession>
<feature type="compositionally biased region" description="Pro residues" evidence="1">
    <location>
        <begin position="449"/>
        <end position="464"/>
    </location>
</feature>
<dbReference type="SUPFAM" id="SSF56112">
    <property type="entry name" value="Protein kinase-like (PK-like)"/>
    <property type="match status" value="1"/>
</dbReference>
<protein>
    <recommendedName>
        <fullName evidence="2">Protein kinase domain-containing protein</fullName>
    </recommendedName>
</protein>
<dbReference type="Gene3D" id="3.30.310.80">
    <property type="entry name" value="Kinase associated domain 1, KA1"/>
    <property type="match status" value="1"/>
</dbReference>
<dbReference type="VEuPathDB" id="CryptoDB:Vbra_22976"/>
<evidence type="ECO:0000313" key="4">
    <source>
        <dbReference type="Proteomes" id="UP000041254"/>
    </source>
</evidence>
<dbReference type="OrthoDB" id="248923at2759"/>
<feature type="region of interest" description="Disordered" evidence="1">
    <location>
        <begin position="380"/>
        <end position="576"/>
    </location>
</feature>
<organism evidence="3 4">
    <name type="scientific">Vitrella brassicaformis (strain CCMP3155)</name>
    <dbReference type="NCBI Taxonomy" id="1169540"/>
    <lineage>
        <taxon>Eukaryota</taxon>
        <taxon>Sar</taxon>
        <taxon>Alveolata</taxon>
        <taxon>Colpodellida</taxon>
        <taxon>Vitrellaceae</taxon>
        <taxon>Vitrella</taxon>
    </lineage>
</organism>
<dbReference type="Gene3D" id="1.10.510.10">
    <property type="entry name" value="Transferase(Phosphotransferase) domain 1"/>
    <property type="match status" value="1"/>
</dbReference>
<dbReference type="AlphaFoldDB" id="A0A0G4G8Y1"/>
<dbReference type="GO" id="GO:0004672">
    <property type="term" value="F:protein kinase activity"/>
    <property type="evidence" value="ECO:0007669"/>
    <property type="project" value="InterPro"/>
</dbReference>